<comment type="caution">
    <text evidence="1">The sequence shown here is derived from an EMBL/GenBank/DDBJ whole genome shotgun (WGS) entry which is preliminary data.</text>
</comment>
<evidence type="ECO:0000313" key="1">
    <source>
        <dbReference type="EMBL" id="PWA91152.1"/>
    </source>
</evidence>
<organism evidence="1 2">
    <name type="scientific">Artemisia annua</name>
    <name type="common">Sweet wormwood</name>
    <dbReference type="NCBI Taxonomy" id="35608"/>
    <lineage>
        <taxon>Eukaryota</taxon>
        <taxon>Viridiplantae</taxon>
        <taxon>Streptophyta</taxon>
        <taxon>Embryophyta</taxon>
        <taxon>Tracheophyta</taxon>
        <taxon>Spermatophyta</taxon>
        <taxon>Magnoliopsida</taxon>
        <taxon>eudicotyledons</taxon>
        <taxon>Gunneridae</taxon>
        <taxon>Pentapetalae</taxon>
        <taxon>asterids</taxon>
        <taxon>campanulids</taxon>
        <taxon>Asterales</taxon>
        <taxon>Asteraceae</taxon>
        <taxon>Asteroideae</taxon>
        <taxon>Anthemideae</taxon>
        <taxon>Artemisiinae</taxon>
        <taxon>Artemisia</taxon>
    </lineage>
</organism>
<name>A0A2U1PZM6_ARTAN</name>
<sequence length="186" mass="20527">MRSSDSCGCMRSSDSLLQKSNSWLKMLSTDILEGITSLNHHILDLYVFGSWIHLSTLEDVCVLIVKKVQAVYGWSGDIRKESGGGVSTGKLPEYMRRLIQVDSSDKDILPTLTPTIKSDEEVLASGQKIASYQIVFSSEGKIVGFQPTSLLAVNNWASNPLTEELYGRKKLSPGFFEPSLKIKPPT</sequence>
<dbReference type="OrthoDB" id="1894747at2759"/>
<dbReference type="PANTHER" id="PTHR35694:SF1">
    <property type="entry name" value="DENEDDYLASE"/>
    <property type="match status" value="1"/>
</dbReference>
<gene>
    <name evidence="1" type="ORF">CTI12_AA092200</name>
</gene>
<dbReference type="AlphaFoldDB" id="A0A2U1PZM6"/>
<evidence type="ECO:0000313" key="2">
    <source>
        <dbReference type="Proteomes" id="UP000245207"/>
    </source>
</evidence>
<reference evidence="1 2" key="1">
    <citation type="journal article" date="2018" name="Mol. Plant">
        <title>The genome of Artemisia annua provides insight into the evolution of Asteraceae family and artemisinin biosynthesis.</title>
        <authorList>
            <person name="Shen Q."/>
            <person name="Zhang L."/>
            <person name="Liao Z."/>
            <person name="Wang S."/>
            <person name="Yan T."/>
            <person name="Shi P."/>
            <person name="Liu M."/>
            <person name="Fu X."/>
            <person name="Pan Q."/>
            <person name="Wang Y."/>
            <person name="Lv Z."/>
            <person name="Lu X."/>
            <person name="Zhang F."/>
            <person name="Jiang W."/>
            <person name="Ma Y."/>
            <person name="Chen M."/>
            <person name="Hao X."/>
            <person name="Li L."/>
            <person name="Tang Y."/>
            <person name="Lv G."/>
            <person name="Zhou Y."/>
            <person name="Sun X."/>
            <person name="Brodelius P.E."/>
            <person name="Rose J.K.C."/>
            <person name="Tang K."/>
        </authorList>
    </citation>
    <scope>NUCLEOTIDE SEQUENCE [LARGE SCALE GENOMIC DNA]</scope>
    <source>
        <strain evidence="2">cv. Huhao1</strain>
        <tissue evidence="1">Leaf</tissue>
    </source>
</reference>
<keyword evidence="2" id="KW-1185">Reference proteome</keyword>
<protein>
    <submittedName>
        <fullName evidence="1">Uncharacterized protein</fullName>
    </submittedName>
</protein>
<dbReference type="EMBL" id="PKPP01000567">
    <property type="protein sequence ID" value="PWA91152.1"/>
    <property type="molecule type" value="Genomic_DNA"/>
</dbReference>
<accession>A0A2U1PZM6</accession>
<dbReference type="STRING" id="35608.A0A2U1PZM6"/>
<proteinExistence type="predicted"/>
<dbReference type="PANTHER" id="PTHR35694">
    <property type="entry name" value="DENEDDYLASE"/>
    <property type="match status" value="1"/>
</dbReference>
<dbReference type="Proteomes" id="UP000245207">
    <property type="component" value="Unassembled WGS sequence"/>
</dbReference>